<keyword evidence="2" id="KW-1185">Reference proteome</keyword>
<organism evidence="1 2">
    <name type="scientific">Arctium lappa</name>
    <name type="common">Greater burdock</name>
    <name type="synonym">Lappa major</name>
    <dbReference type="NCBI Taxonomy" id="4217"/>
    <lineage>
        <taxon>Eukaryota</taxon>
        <taxon>Viridiplantae</taxon>
        <taxon>Streptophyta</taxon>
        <taxon>Embryophyta</taxon>
        <taxon>Tracheophyta</taxon>
        <taxon>Spermatophyta</taxon>
        <taxon>Magnoliopsida</taxon>
        <taxon>eudicotyledons</taxon>
        <taxon>Gunneridae</taxon>
        <taxon>Pentapetalae</taxon>
        <taxon>asterids</taxon>
        <taxon>campanulids</taxon>
        <taxon>Asterales</taxon>
        <taxon>Asteraceae</taxon>
        <taxon>Carduoideae</taxon>
        <taxon>Cardueae</taxon>
        <taxon>Arctiinae</taxon>
        <taxon>Arctium</taxon>
    </lineage>
</organism>
<proteinExistence type="predicted"/>
<evidence type="ECO:0000313" key="2">
    <source>
        <dbReference type="Proteomes" id="UP001055879"/>
    </source>
</evidence>
<accession>A0ACB8Z5R2</accession>
<reference evidence="1 2" key="2">
    <citation type="journal article" date="2022" name="Mol. Ecol. Resour.">
        <title>The genomes of chicory, endive, great burdock and yacon provide insights into Asteraceae paleo-polyploidization history and plant inulin production.</title>
        <authorList>
            <person name="Fan W."/>
            <person name="Wang S."/>
            <person name="Wang H."/>
            <person name="Wang A."/>
            <person name="Jiang F."/>
            <person name="Liu H."/>
            <person name="Zhao H."/>
            <person name="Xu D."/>
            <person name="Zhang Y."/>
        </authorList>
    </citation>
    <scope>NUCLEOTIDE SEQUENCE [LARGE SCALE GENOMIC DNA]</scope>
    <source>
        <strain evidence="2">cv. Niubang</strain>
    </source>
</reference>
<dbReference type="Proteomes" id="UP001055879">
    <property type="component" value="Linkage Group LG11"/>
</dbReference>
<gene>
    <name evidence="1" type="ORF">L6452_32525</name>
</gene>
<comment type="caution">
    <text evidence="1">The sequence shown here is derived from an EMBL/GenBank/DDBJ whole genome shotgun (WGS) entry which is preliminary data.</text>
</comment>
<dbReference type="EMBL" id="CM042057">
    <property type="protein sequence ID" value="KAI3692703.1"/>
    <property type="molecule type" value="Genomic_DNA"/>
</dbReference>
<protein>
    <submittedName>
        <fullName evidence="1">Uncharacterized protein</fullName>
    </submittedName>
</protein>
<name>A0ACB8Z5R2_ARCLA</name>
<sequence length="70" mass="7823">MVIEPAVIPFIEGGKTFACVQLSNLGTHTTAFLNSRNDFKAILRLWGSHSFEVFNSLLCQLPTYTSYLGR</sequence>
<evidence type="ECO:0000313" key="1">
    <source>
        <dbReference type="EMBL" id="KAI3692703.1"/>
    </source>
</evidence>
<reference evidence="2" key="1">
    <citation type="journal article" date="2022" name="Mol. Ecol. Resour.">
        <title>The genomes of chicory, endive, great burdock and yacon provide insights into Asteraceae palaeo-polyploidization history and plant inulin production.</title>
        <authorList>
            <person name="Fan W."/>
            <person name="Wang S."/>
            <person name="Wang H."/>
            <person name="Wang A."/>
            <person name="Jiang F."/>
            <person name="Liu H."/>
            <person name="Zhao H."/>
            <person name="Xu D."/>
            <person name="Zhang Y."/>
        </authorList>
    </citation>
    <scope>NUCLEOTIDE SEQUENCE [LARGE SCALE GENOMIC DNA]</scope>
    <source>
        <strain evidence="2">cv. Niubang</strain>
    </source>
</reference>